<dbReference type="PROSITE" id="PS50287">
    <property type="entry name" value="SRCR_2"/>
    <property type="match status" value="4"/>
</dbReference>
<feature type="domain" description="SRCR" evidence="21">
    <location>
        <begin position="336"/>
        <end position="436"/>
    </location>
</feature>
<dbReference type="EC" id="1.4.3.13" evidence="18"/>
<dbReference type="PROSITE" id="PS00420">
    <property type="entry name" value="SRCR_1"/>
    <property type="match status" value="2"/>
</dbReference>
<feature type="domain" description="SRCR" evidence="21">
    <location>
        <begin position="76"/>
        <end position="176"/>
    </location>
</feature>
<dbReference type="AlphaFoldDB" id="A0A9J7MNX4"/>
<feature type="disulfide bond" evidence="20">
    <location>
        <begin position="361"/>
        <end position="425"/>
    </location>
</feature>
<feature type="disulfide bond" evidence="20">
    <location>
        <begin position="101"/>
        <end position="165"/>
    </location>
</feature>
<dbReference type="GO" id="GO:0016020">
    <property type="term" value="C:membrane"/>
    <property type="evidence" value="ECO:0007669"/>
    <property type="project" value="UniProtKB-SubCell"/>
</dbReference>
<dbReference type="SUPFAM" id="SSF56487">
    <property type="entry name" value="SRCR-like"/>
    <property type="match status" value="4"/>
</dbReference>
<comment type="catalytic activity">
    <reaction evidence="19">
        <text>L-lysyl-[protein] + O2 + H2O = (S)-2-amino-6-oxohexanoyl-[protein] + H2O2 + NH4(+)</text>
        <dbReference type="Rhea" id="RHEA:24544"/>
        <dbReference type="Rhea" id="RHEA-COMP:9752"/>
        <dbReference type="Rhea" id="RHEA-COMP:12448"/>
        <dbReference type="ChEBI" id="CHEBI:15377"/>
        <dbReference type="ChEBI" id="CHEBI:15379"/>
        <dbReference type="ChEBI" id="CHEBI:16240"/>
        <dbReference type="ChEBI" id="CHEBI:28938"/>
        <dbReference type="ChEBI" id="CHEBI:29969"/>
        <dbReference type="ChEBI" id="CHEBI:131803"/>
        <dbReference type="EC" id="1.4.3.13"/>
    </reaction>
</comment>
<evidence type="ECO:0000256" key="17">
    <source>
        <dbReference type="ARBA" id="ARBA00023180"/>
    </source>
</evidence>
<dbReference type="FunFam" id="3.10.250.10:FF:000016">
    <property type="entry name" value="Scavenger receptor cysteine-rich protein type 12"/>
    <property type="match status" value="1"/>
</dbReference>
<evidence type="ECO:0000256" key="10">
    <source>
        <dbReference type="ARBA" id="ARBA00022737"/>
    </source>
</evidence>
<dbReference type="SMART" id="SM00202">
    <property type="entry name" value="SR"/>
    <property type="match status" value="4"/>
</dbReference>
<dbReference type="InterPro" id="IPR001190">
    <property type="entry name" value="SRCR"/>
</dbReference>
<dbReference type="PRINTS" id="PR00258">
    <property type="entry name" value="SPERACTRCPTR"/>
</dbReference>
<comment type="similarity">
    <text evidence="4">Belongs to the lysyl oxidase family.</text>
</comment>
<evidence type="ECO:0000256" key="15">
    <source>
        <dbReference type="ARBA" id="ARBA00023136"/>
    </source>
</evidence>
<evidence type="ECO:0000256" key="6">
    <source>
        <dbReference type="ARBA" id="ARBA00022525"/>
    </source>
</evidence>
<dbReference type="FunFam" id="3.10.250.10:FF:000001">
    <property type="entry name" value="Lysyl oxidase 4 isoform X1"/>
    <property type="match status" value="2"/>
</dbReference>
<dbReference type="OMA" id="CKLGHEI"/>
<evidence type="ECO:0000256" key="4">
    <source>
        <dbReference type="ARBA" id="ARBA00007492"/>
    </source>
</evidence>
<dbReference type="RefSeq" id="XP_035675077.1">
    <property type="nucleotide sequence ID" value="XM_035819184.1"/>
</dbReference>
<comment type="cofactor">
    <cofactor evidence="1">
        <name>Cu cation</name>
        <dbReference type="ChEBI" id="CHEBI:23378"/>
    </cofactor>
</comment>
<dbReference type="GeneID" id="118414895"/>
<keyword evidence="11" id="KW-0801">TPQ</keyword>
<evidence type="ECO:0000256" key="16">
    <source>
        <dbReference type="ARBA" id="ARBA00023157"/>
    </source>
</evidence>
<keyword evidence="15" id="KW-0472">Membrane</keyword>
<reference evidence="23" key="2">
    <citation type="submission" date="2025-08" db="UniProtKB">
        <authorList>
            <consortium name="RefSeq"/>
        </authorList>
    </citation>
    <scope>IDENTIFICATION</scope>
    <source>
        <strain evidence="23">S238N-H82</strain>
        <tissue evidence="23">Testes</tissue>
    </source>
</reference>
<evidence type="ECO:0000256" key="14">
    <source>
        <dbReference type="ARBA" id="ARBA00023008"/>
    </source>
</evidence>
<feature type="domain" description="SRCR" evidence="21">
    <location>
        <begin position="446"/>
        <end position="547"/>
    </location>
</feature>
<evidence type="ECO:0000256" key="3">
    <source>
        <dbReference type="ARBA" id="ARBA00004239"/>
    </source>
</evidence>
<keyword evidence="12" id="KW-1133">Transmembrane helix</keyword>
<evidence type="ECO:0000256" key="1">
    <source>
        <dbReference type="ARBA" id="ARBA00001935"/>
    </source>
</evidence>
<dbReference type="FunFam" id="3.10.250.10:FF:000008">
    <property type="entry name" value="Lysyl oxidase homolog 2"/>
    <property type="match status" value="1"/>
</dbReference>
<evidence type="ECO:0000256" key="12">
    <source>
        <dbReference type="ARBA" id="ARBA00022989"/>
    </source>
</evidence>
<dbReference type="Pfam" id="PF01186">
    <property type="entry name" value="Lysyl_oxidase"/>
    <property type="match status" value="1"/>
</dbReference>
<reference evidence="22" key="1">
    <citation type="journal article" date="2020" name="Nat. Ecol. Evol.">
        <title>Deeply conserved synteny resolves early events in vertebrate evolution.</title>
        <authorList>
            <person name="Simakov O."/>
            <person name="Marletaz F."/>
            <person name="Yue J.X."/>
            <person name="O'Connell B."/>
            <person name="Jenkins J."/>
            <person name="Brandt A."/>
            <person name="Calef R."/>
            <person name="Tung C.H."/>
            <person name="Huang T.K."/>
            <person name="Schmutz J."/>
            <person name="Satoh N."/>
            <person name="Yu J.K."/>
            <person name="Putnam N.H."/>
            <person name="Green R.E."/>
            <person name="Rokhsar D.S."/>
        </authorList>
    </citation>
    <scope>NUCLEOTIDE SEQUENCE [LARGE SCALE GENOMIC DNA]</scope>
    <source>
        <strain evidence="22">S238N-H82</strain>
    </source>
</reference>
<keyword evidence="16 20" id="KW-1015">Disulfide bond</keyword>
<feature type="disulfide bond" evidence="20">
    <location>
        <begin position="114"/>
        <end position="175"/>
    </location>
</feature>
<feature type="disulfide bond" evidence="20">
    <location>
        <begin position="516"/>
        <end position="526"/>
    </location>
</feature>
<dbReference type="GO" id="GO:0005507">
    <property type="term" value="F:copper ion binding"/>
    <property type="evidence" value="ECO:0007669"/>
    <property type="project" value="InterPro"/>
</dbReference>
<dbReference type="PANTHER" id="PTHR45817:SF4">
    <property type="entry name" value="LYSYL OXIDASE-LIKE-RELATED"/>
    <property type="match status" value="1"/>
</dbReference>
<comment type="caution">
    <text evidence="20">Lacks conserved residue(s) required for the propagation of feature annotation.</text>
</comment>
<evidence type="ECO:0000313" key="23">
    <source>
        <dbReference type="RefSeq" id="XP_035675077.1"/>
    </source>
</evidence>
<dbReference type="InterPro" id="IPR001695">
    <property type="entry name" value="Lysyl_oxidase"/>
</dbReference>
<dbReference type="PANTHER" id="PTHR45817">
    <property type="entry name" value="LYSYL OXIDASE-LIKE-RELATED"/>
    <property type="match status" value="1"/>
</dbReference>
<evidence type="ECO:0000256" key="9">
    <source>
        <dbReference type="ARBA" id="ARBA00022729"/>
    </source>
</evidence>
<evidence type="ECO:0000259" key="21">
    <source>
        <dbReference type="PROSITE" id="PS50287"/>
    </source>
</evidence>
<feature type="disulfide bond" evidence="20">
    <location>
        <begin position="405"/>
        <end position="415"/>
    </location>
</feature>
<evidence type="ECO:0000256" key="18">
    <source>
        <dbReference type="ARBA" id="ARBA00038869"/>
    </source>
</evidence>
<dbReference type="GO" id="GO:0005615">
    <property type="term" value="C:extracellular space"/>
    <property type="evidence" value="ECO:0000318"/>
    <property type="project" value="GO_Central"/>
</dbReference>
<keyword evidence="7" id="KW-0812">Transmembrane</keyword>
<dbReference type="InterPro" id="IPR050912">
    <property type="entry name" value="LOX-like_protein"/>
</dbReference>
<sequence>MYIYRKEAKGGVSGCLRCNFSDWSGGGGLRTVSMCEPAGGAVQRAMEAAVRVRVLWALLVLLVPAVVGEELETVEIRLRGGSDDNEGRVEVLYEGEYGTICDDEWNINAANVVCRQLGYKGAVDFKRSSFFGPGTGQVWLDNVVCKGNESKIGDCSHRGWGKNDCNHDEDAGVICSTEVRDDIDISDRYVSQVTLRVGDIRLRGLTKRIPQAEGYVEINYQEKWWPICADGWDYNDAKVVCGQLGFRDALTVDLRKYRYERPLLHKDAWLTRVDCTGSESTLTECRLERLIQGTVSLPCLSNMTAVVKCDLGPRYSGVSPTTHRKLSAITTQPKFVRLKGGANTGEGRVEIYYNRQWGTVCGQSWDLKQASVVCRELGYGSARSAPKGAQFGQGHGPVWLDHVVCTGNELSIVDCAHSNFSATSCTHDHDASVQCNVPDLKVKEKIRLSGGRNPREGRVEIQRGRKWGIVCSNSWTYKEAGVACRQLGMGYALHALKEVWYFEGDKLDFVMADLECDGTEEALHFCRYKSWTNKGCKSHQVAGIICTQARLPDLVPDASQVRQSIYLEDRPLYLLYCAAEENCLASSAYQMEWPYGSRRLLRFTQAVANFGKADFRPNIDSSQWIWHQCHAHYHSMEIFTQYDLLSENGTKVAEGHKASFCLEDSHCYDGYEPKYDCNVGEQGISMGCDDTYKHSLDCQWIDITGVPSGTYTLEVIINPLRAVAEMDFENNRISCKLNYNGYQVVANECHLGEDELLNSIY</sequence>
<evidence type="ECO:0000256" key="13">
    <source>
        <dbReference type="ARBA" id="ARBA00023002"/>
    </source>
</evidence>
<accession>A0A9J7MNX4</accession>
<keyword evidence="8" id="KW-0479">Metal-binding</keyword>
<evidence type="ECO:0000256" key="7">
    <source>
        <dbReference type="ARBA" id="ARBA00022692"/>
    </source>
</evidence>
<dbReference type="GO" id="GO:0004720">
    <property type="term" value="F:protein-lysine 6-oxidase activity"/>
    <property type="evidence" value="ECO:0000318"/>
    <property type="project" value="GO_Central"/>
</dbReference>
<dbReference type="KEGG" id="bfo:118414895"/>
<organism evidence="22 23">
    <name type="scientific">Branchiostoma floridae</name>
    <name type="common">Florida lancelet</name>
    <name type="synonym">Amphioxus</name>
    <dbReference type="NCBI Taxonomy" id="7739"/>
    <lineage>
        <taxon>Eukaryota</taxon>
        <taxon>Metazoa</taxon>
        <taxon>Chordata</taxon>
        <taxon>Cephalochordata</taxon>
        <taxon>Leptocardii</taxon>
        <taxon>Amphioxiformes</taxon>
        <taxon>Branchiostomatidae</taxon>
        <taxon>Branchiostoma</taxon>
    </lineage>
</organism>
<evidence type="ECO:0000256" key="11">
    <source>
        <dbReference type="ARBA" id="ARBA00022772"/>
    </source>
</evidence>
<dbReference type="InterPro" id="IPR036772">
    <property type="entry name" value="SRCR-like_dom_sf"/>
</dbReference>
<keyword evidence="6" id="KW-0964">Secreted</keyword>
<feature type="disulfide bond" evidence="20">
    <location>
        <begin position="145"/>
        <end position="155"/>
    </location>
</feature>
<proteinExistence type="inferred from homology"/>
<dbReference type="Proteomes" id="UP000001554">
    <property type="component" value="Chromosome 4"/>
</dbReference>
<protein>
    <recommendedName>
        <fullName evidence="18">protein-lysine 6-oxidase</fullName>
        <ecNumber evidence="18">1.4.3.13</ecNumber>
    </recommendedName>
</protein>
<feature type="disulfide bond" evidence="20">
    <location>
        <begin position="374"/>
        <end position="435"/>
    </location>
</feature>
<feature type="domain" description="SRCR" evidence="21">
    <location>
        <begin position="200"/>
        <end position="310"/>
    </location>
</feature>
<keyword evidence="17" id="KW-0325">Glycoprotein</keyword>
<dbReference type="Gene3D" id="3.10.250.10">
    <property type="entry name" value="SRCR-like domain"/>
    <property type="match status" value="4"/>
</dbReference>
<comment type="subcellular location">
    <subcellularLocation>
        <location evidence="2">Membrane</location>
        <topology evidence="2">Single-pass membrane protein</topology>
    </subcellularLocation>
    <subcellularLocation>
        <location evidence="3">Secreted</location>
        <location evidence="3">Extracellular space</location>
    </subcellularLocation>
</comment>
<keyword evidence="22" id="KW-1185">Reference proteome</keyword>
<evidence type="ECO:0000313" key="22">
    <source>
        <dbReference type="Proteomes" id="UP000001554"/>
    </source>
</evidence>
<dbReference type="OrthoDB" id="547291at2759"/>
<gene>
    <name evidence="23" type="primary">LOC118414895</name>
</gene>
<evidence type="ECO:0000256" key="20">
    <source>
        <dbReference type="PROSITE-ProRule" id="PRU00196"/>
    </source>
</evidence>
<dbReference type="PROSITE" id="PS00926">
    <property type="entry name" value="LYSYL_OXIDASE"/>
    <property type="match status" value="1"/>
</dbReference>
<keyword evidence="9" id="KW-0732">Signal</keyword>
<feature type="disulfide bond" evidence="20">
    <location>
        <begin position="275"/>
        <end position="285"/>
    </location>
</feature>
<evidence type="ECO:0000256" key="2">
    <source>
        <dbReference type="ARBA" id="ARBA00004167"/>
    </source>
</evidence>
<dbReference type="Pfam" id="PF00530">
    <property type="entry name" value="SRCR"/>
    <property type="match status" value="4"/>
</dbReference>
<keyword evidence="5" id="KW-0886">LTQ</keyword>
<dbReference type="InterPro" id="IPR019828">
    <property type="entry name" value="Lysyl_oxidase_CS"/>
</dbReference>
<keyword evidence="13" id="KW-0560">Oxidoreductase</keyword>
<evidence type="ECO:0000256" key="8">
    <source>
        <dbReference type="ARBA" id="ARBA00022723"/>
    </source>
</evidence>
<keyword evidence="10" id="KW-0677">Repeat</keyword>
<evidence type="ECO:0000256" key="5">
    <source>
        <dbReference type="ARBA" id="ARBA00022477"/>
    </source>
</evidence>
<dbReference type="GO" id="GO:0030199">
    <property type="term" value="P:collagen fibril organization"/>
    <property type="evidence" value="ECO:0000318"/>
    <property type="project" value="GO_Central"/>
</dbReference>
<evidence type="ECO:0000256" key="19">
    <source>
        <dbReference type="ARBA" id="ARBA00047861"/>
    </source>
</evidence>
<dbReference type="PRINTS" id="PR00074">
    <property type="entry name" value="LYSYLOXIDASE"/>
</dbReference>
<name>A0A9J7MNX4_BRAFL</name>
<keyword evidence="14" id="KW-0186">Copper</keyword>